<gene>
    <name evidence="1" type="ORF">PVP01_0009730</name>
</gene>
<dbReference type="VEuPathDB" id="PlasmoDB:PVPAM_130013000"/>
<dbReference type="Proteomes" id="UP000220605">
    <property type="component" value="Unassembled WGS sequence"/>
</dbReference>
<reference evidence="1" key="1">
    <citation type="submission" date="2016-07" db="EMBL/GenBank/DDBJ databases">
        <authorList>
            <consortium name="Pathogen Informatics"/>
        </authorList>
    </citation>
    <scope>NUCLEOTIDE SEQUENCE</scope>
</reference>
<proteinExistence type="predicted"/>
<dbReference type="AlphaFoldDB" id="A0A565A601"/>
<name>A0A565A601_PLAVI</name>
<protein>
    <submittedName>
        <fullName evidence="1">VIR protein</fullName>
    </submittedName>
</protein>
<dbReference type="OrthoDB" id="387321at2759"/>
<organism evidence="1">
    <name type="scientific">Plasmodium vivax</name>
    <name type="common">malaria parasite P. vivax</name>
    <dbReference type="NCBI Taxonomy" id="5855"/>
    <lineage>
        <taxon>Eukaryota</taxon>
        <taxon>Sar</taxon>
        <taxon>Alveolata</taxon>
        <taxon>Apicomplexa</taxon>
        <taxon>Aconoidasida</taxon>
        <taxon>Haemosporida</taxon>
        <taxon>Plasmodiidae</taxon>
        <taxon>Plasmodium</taxon>
        <taxon>Plasmodium (Plasmodium)</taxon>
    </lineage>
</organism>
<dbReference type="VEuPathDB" id="PlasmoDB:PVPAM_070005900"/>
<dbReference type="VEuPathDB" id="PlasmoDB:PVP01_0009730"/>
<accession>A0A565A601</accession>
<evidence type="ECO:0000313" key="1">
    <source>
        <dbReference type="EMBL" id="VVA00260.1"/>
    </source>
</evidence>
<sequence>MPCVEGKSKYSFCINSPHYKERLKDVGIKKRNTEKMDKIKCDSLKTMMFSESSSAQDICKEFTFMMFSESSSAQDICKEFTFFYEVLWKIVCQGDIASGTPTKKIFTFGDCDFLNYWLNDKLRKSVNDGDTIDVRGFYNEIKNKNPEFFSDNKDLEVTFSVKFSGKLSAKEICKEFMLLYKSFRIYSASGTPTKKIFTFGDCDFLNYWLNDKLRKSVNDGDTIDVRGFYNEIKNKNPEFFSDNKDLEEYMKIIDPEILKNMELLYDLYDYERKILNMLLNQDYSGENKKPCSHYTDKCYENYKTALDRCLNGHKELCKELKYFKKSYNFSIEQDIQDVNNCKTATNFRLPEQDPVLEIEKKEAMRIQNLTSPLIVLLVTPLIYKFTPVGPFLQEKIKKVKNMWKSPKKNKEKMLSSSMDIENNISDNRKYKLAYNSVTNE</sequence>
<dbReference type="EMBL" id="FLZR02000060">
    <property type="protein sequence ID" value="VVA00260.1"/>
    <property type="molecule type" value="Genomic_DNA"/>
</dbReference>